<proteinExistence type="predicted"/>
<reference evidence="1 2" key="1">
    <citation type="journal article" date="2008" name="BMC Genomics">
        <title>Genome sequence and rapid evolution of the rice pathogen Xanthomonas oryzae pv. oryzae PXO99A.</title>
        <authorList>
            <person name="Salzberg S.L."/>
            <person name="Sommer D.D."/>
            <person name="Schatz M.C."/>
            <person name="Phillippy A.M."/>
            <person name="Rabinowicz P.D."/>
            <person name="Tsuge S."/>
            <person name="Furutani A."/>
            <person name="Ochiai H."/>
            <person name="Delcher A.L."/>
            <person name="Kelley D."/>
            <person name="Madupu R."/>
            <person name="Puiu D."/>
            <person name="Radune D."/>
            <person name="Shumway M."/>
            <person name="Trapnell C."/>
            <person name="Aparna G."/>
            <person name="Jha G."/>
            <person name="Pandey A."/>
            <person name="Patil P.B."/>
            <person name="Ishihara H."/>
            <person name="Meyer D.F."/>
            <person name="Szurek B."/>
            <person name="Verdier V."/>
            <person name="Koebnik R."/>
            <person name="Dow J.M."/>
            <person name="Ryan R.P."/>
            <person name="Hirata H."/>
            <person name="Tsuyumu S."/>
            <person name="Won Lee S."/>
            <person name="Seo Y.S."/>
            <person name="Sriariyanum M."/>
            <person name="Ronald P.C."/>
            <person name="Sonti R.V."/>
            <person name="Van Sluys M.A."/>
            <person name="Leach J.E."/>
            <person name="White F.F."/>
            <person name="Bogdanove A.J."/>
        </authorList>
    </citation>
    <scope>NUCLEOTIDE SEQUENCE [LARGE SCALE GENOMIC DNA]</scope>
    <source>
        <strain evidence="1 2">PXO99A</strain>
    </source>
</reference>
<evidence type="ECO:0000313" key="1">
    <source>
        <dbReference type="EMBL" id="AGS47854.1"/>
    </source>
</evidence>
<gene>
    <name evidence="1" type="ordered locus">PXO_02067</name>
</gene>
<name>A0A0K0GRP4_XANOP</name>
<dbReference type="HOGENOM" id="CLU_2940776_0_0_6"/>
<evidence type="ECO:0000313" key="2">
    <source>
        <dbReference type="Proteomes" id="UP000001740"/>
    </source>
</evidence>
<sequence length="60" mass="6556">MFLQEGKVAVDSHTRIRPWRPAGWHLAVAIIGHRCCRGHSSAGCDGPTCDGLGCPQRPCW</sequence>
<organism evidence="1 2">
    <name type="scientific">Xanthomonas oryzae pv. oryzae (strain PXO99A)</name>
    <dbReference type="NCBI Taxonomy" id="360094"/>
    <lineage>
        <taxon>Bacteria</taxon>
        <taxon>Pseudomonadati</taxon>
        <taxon>Pseudomonadota</taxon>
        <taxon>Gammaproteobacteria</taxon>
        <taxon>Lysobacterales</taxon>
        <taxon>Lysobacteraceae</taxon>
        <taxon>Xanthomonas</taxon>
    </lineage>
</organism>
<dbReference type="AlphaFoldDB" id="A0A0K0GRP4"/>
<protein>
    <submittedName>
        <fullName evidence="1">Putative DNA-entry nuclease (N-terminal), authentic frameshift</fullName>
    </submittedName>
</protein>
<dbReference type="Proteomes" id="UP000001740">
    <property type="component" value="Chromosome"/>
</dbReference>
<dbReference type="EMBL" id="CP000967">
    <property type="protein sequence ID" value="AGS47854.1"/>
    <property type="molecule type" value="Genomic_DNA"/>
</dbReference>
<dbReference type="KEGG" id="xop:PXO_02067"/>
<accession>A0A0K0GRP4</accession>